<dbReference type="AlphaFoldDB" id="A0A512MDU0"/>
<dbReference type="EMBL" id="BKAG01000037">
    <property type="protein sequence ID" value="GEP44862.1"/>
    <property type="molecule type" value="Genomic_DNA"/>
</dbReference>
<accession>A0A512MDU0</accession>
<dbReference type="Gene3D" id="2.60.40.2250">
    <property type="match status" value="1"/>
</dbReference>
<feature type="domain" description="Transglutaminase-like" evidence="1">
    <location>
        <begin position="159"/>
        <end position="219"/>
    </location>
</feature>
<dbReference type="PANTHER" id="PTHR33490:SF12">
    <property type="entry name" value="BLL5557 PROTEIN"/>
    <property type="match status" value="1"/>
</dbReference>
<reference evidence="2 3" key="1">
    <citation type="submission" date="2019-07" db="EMBL/GenBank/DDBJ databases">
        <title>Whole genome shotgun sequence of Brevifollis gellanilyticus NBRC 108608.</title>
        <authorList>
            <person name="Hosoyama A."/>
            <person name="Uohara A."/>
            <person name="Ohji S."/>
            <person name="Ichikawa N."/>
        </authorList>
    </citation>
    <scope>NUCLEOTIDE SEQUENCE [LARGE SCALE GENOMIC DNA]</scope>
    <source>
        <strain evidence="2 3">NBRC 108608</strain>
    </source>
</reference>
<proteinExistence type="predicted"/>
<dbReference type="Proteomes" id="UP000321577">
    <property type="component" value="Unassembled WGS sequence"/>
</dbReference>
<sequence length="265" mass="29653">MILDATCQLDYQTTEVVPAIFMLRPRSGWAQWIMREEFYIQPQVPVVEFTDVYGNLCQRVVIMPGDFHVSVKYRVQVSDTVDADPCAQLTYVQNMPPDVLHYLLPSRYCQSDQLSSLAESIVGHLPETFERVAAIRTWVHQNIAYVSGSSDSSTSALDTADSLQGVCRDFAHLGIALCRAINVPARMVVGFLYQLHPMDLHAWFEAFIGGRWFTFDATEPTTRGNRIVVAYGRDAADVALATMFGSFTMQNMYVTVTAPPIVTHG</sequence>
<comment type="caution">
    <text evidence="2">The sequence shown here is derived from an EMBL/GenBank/DDBJ whole genome shotgun (WGS) entry which is preliminary data.</text>
</comment>
<keyword evidence="3" id="KW-1185">Reference proteome</keyword>
<dbReference type="InterPro" id="IPR038765">
    <property type="entry name" value="Papain-like_cys_pep_sf"/>
</dbReference>
<dbReference type="RefSeq" id="WP_146853214.1">
    <property type="nucleotide sequence ID" value="NZ_BKAG01000037.1"/>
</dbReference>
<dbReference type="Gene3D" id="3.10.620.30">
    <property type="match status" value="1"/>
</dbReference>
<dbReference type="InterPro" id="IPR002931">
    <property type="entry name" value="Transglutaminase-like"/>
</dbReference>
<dbReference type="PANTHER" id="PTHR33490">
    <property type="entry name" value="BLR5614 PROTEIN-RELATED"/>
    <property type="match status" value="1"/>
</dbReference>
<dbReference type="SMART" id="SM00460">
    <property type="entry name" value="TGc"/>
    <property type="match status" value="1"/>
</dbReference>
<dbReference type="Pfam" id="PF01841">
    <property type="entry name" value="Transglut_core"/>
    <property type="match status" value="1"/>
</dbReference>
<name>A0A512MDU0_9BACT</name>
<evidence type="ECO:0000313" key="2">
    <source>
        <dbReference type="EMBL" id="GEP44862.1"/>
    </source>
</evidence>
<protein>
    <recommendedName>
        <fullName evidence="1">Transglutaminase-like domain-containing protein</fullName>
    </recommendedName>
</protein>
<evidence type="ECO:0000259" key="1">
    <source>
        <dbReference type="SMART" id="SM00460"/>
    </source>
</evidence>
<organism evidence="2 3">
    <name type="scientific">Brevifollis gellanilyticus</name>
    <dbReference type="NCBI Taxonomy" id="748831"/>
    <lineage>
        <taxon>Bacteria</taxon>
        <taxon>Pseudomonadati</taxon>
        <taxon>Verrucomicrobiota</taxon>
        <taxon>Verrucomicrobiia</taxon>
        <taxon>Verrucomicrobiales</taxon>
        <taxon>Verrucomicrobiaceae</taxon>
    </lineage>
</organism>
<dbReference type="OrthoDB" id="9787782at2"/>
<gene>
    <name evidence="2" type="ORF">BGE01nite_41530</name>
</gene>
<evidence type="ECO:0000313" key="3">
    <source>
        <dbReference type="Proteomes" id="UP000321577"/>
    </source>
</evidence>
<dbReference type="SUPFAM" id="SSF54001">
    <property type="entry name" value="Cysteine proteinases"/>
    <property type="match status" value="1"/>
</dbReference>